<evidence type="ECO:0000313" key="5">
    <source>
        <dbReference type="Proteomes" id="UP000093592"/>
    </source>
</evidence>
<evidence type="ECO:0000256" key="2">
    <source>
        <dbReference type="RuleBase" id="RU003749"/>
    </source>
</evidence>
<sequence length="123" mass="12821">MELLVVECENLPQAVVVRVAGEVDSGNGDELAAHLSAALANAAIHPARLLVVELHALAYFGSAGLNAVLDCHKQGVDSGVAVRLVADKGLVVRTIEVTNMDRVLKLYPTLSDALQRGASEAAP</sequence>
<evidence type="ECO:0000256" key="1">
    <source>
        <dbReference type="ARBA" id="ARBA00009013"/>
    </source>
</evidence>
<dbReference type="InterPro" id="IPR003658">
    <property type="entry name" value="Anti-sigma_ant"/>
</dbReference>
<dbReference type="InterPro" id="IPR002645">
    <property type="entry name" value="STAS_dom"/>
</dbReference>
<dbReference type="GO" id="GO:0043856">
    <property type="term" value="F:anti-sigma factor antagonist activity"/>
    <property type="evidence" value="ECO:0007669"/>
    <property type="project" value="InterPro"/>
</dbReference>
<organism evidence="4 5">
    <name type="scientific">Mycobacterium kyorinense</name>
    <dbReference type="NCBI Taxonomy" id="487514"/>
    <lineage>
        <taxon>Bacteria</taxon>
        <taxon>Bacillati</taxon>
        <taxon>Actinomycetota</taxon>
        <taxon>Actinomycetes</taxon>
        <taxon>Mycobacteriales</taxon>
        <taxon>Mycobacteriaceae</taxon>
        <taxon>Mycobacterium</taxon>
    </lineage>
</organism>
<proteinExistence type="inferred from homology"/>
<dbReference type="InterPro" id="IPR036513">
    <property type="entry name" value="STAS_dom_sf"/>
</dbReference>
<dbReference type="Proteomes" id="UP000093592">
    <property type="component" value="Unassembled WGS sequence"/>
</dbReference>
<feature type="domain" description="STAS" evidence="3">
    <location>
        <begin position="4"/>
        <end position="117"/>
    </location>
</feature>
<comment type="similarity">
    <text evidence="1 2">Belongs to the anti-sigma-factor antagonist family.</text>
</comment>
<comment type="caution">
    <text evidence="4">The sequence shown here is derived from an EMBL/GenBank/DDBJ whole genome shotgun (WGS) entry which is preliminary data.</text>
</comment>
<dbReference type="PROSITE" id="PS50801">
    <property type="entry name" value="STAS"/>
    <property type="match status" value="1"/>
</dbReference>
<dbReference type="NCBIfam" id="TIGR00377">
    <property type="entry name" value="ant_ant_sig"/>
    <property type="match status" value="1"/>
</dbReference>
<dbReference type="PANTHER" id="PTHR33495">
    <property type="entry name" value="ANTI-SIGMA FACTOR ANTAGONIST TM_1081-RELATED-RELATED"/>
    <property type="match status" value="1"/>
</dbReference>
<dbReference type="Pfam" id="PF01740">
    <property type="entry name" value="STAS"/>
    <property type="match status" value="1"/>
</dbReference>
<dbReference type="SUPFAM" id="SSF52091">
    <property type="entry name" value="SpoIIaa-like"/>
    <property type="match status" value="1"/>
</dbReference>
<dbReference type="RefSeq" id="WP_065014201.1">
    <property type="nucleotide sequence ID" value="NZ_LZKJ01000087.1"/>
</dbReference>
<accession>A0A1A2ZB38</accession>
<dbReference type="AlphaFoldDB" id="A0A1A2ZB38"/>
<protein>
    <recommendedName>
        <fullName evidence="2">Anti-sigma factor antagonist</fullName>
    </recommendedName>
</protein>
<evidence type="ECO:0000313" key="4">
    <source>
        <dbReference type="EMBL" id="OBI47440.1"/>
    </source>
</evidence>
<dbReference type="OrthoDB" id="4571296at2"/>
<dbReference type="Gene3D" id="3.30.750.24">
    <property type="entry name" value="STAS domain"/>
    <property type="match status" value="1"/>
</dbReference>
<name>A0A1A2ZB38_9MYCO</name>
<reference evidence="5" key="1">
    <citation type="submission" date="2016-06" db="EMBL/GenBank/DDBJ databases">
        <authorList>
            <person name="Sutton G."/>
            <person name="Brinkac L."/>
            <person name="Sanka R."/>
            <person name="Adams M."/>
            <person name="Lau E."/>
            <person name="Sam S."/>
            <person name="Sreng N."/>
            <person name="Him V."/>
            <person name="Kerleguer A."/>
            <person name="Cheng S."/>
        </authorList>
    </citation>
    <scope>NUCLEOTIDE SEQUENCE [LARGE SCALE GENOMIC DNA]</scope>
    <source>
        <strain evidence="5">E861</strain>
    </source>
</reference>
<dbReference type="EMBL" id="LZKJ01000087">
    <property type="protein sequence ID" value="OBI47440.1"/>
    <property type="molecule type" value="Genomic_DNA"/>
</dbReference>
<gene>
    <name evidence="4" type="ORF">A5707_19340</name>
</gene>
<dbReference type="PANTHER" id="PTHR33495:SF2">
    <property type="entry name" value="ANTI-SIGMA FACTOR ANTAGONIST TM_1081-RELATED"/>
    <property type="match status" value="1"/>
</dbReference>
<evidence type="ECO:0000259" key="3">
    <source>
        <dbReference type="PROSITE" id="PS50801"/>
    </source>
</evidence>
<dbReference type="CDD" id="cd07043">
    <property type="entry name" value="STAS_anti-anti-sigma_factors"/>
    <property type="match status" value="1"/>
</dbReference>